<reference evidence="3" key="1">
    <citation type="submission" date="2016-11" db="UniProtKB">
        <authorList>
            <consortium name="WormBaseParasite"/>
        </authorList>
    </citation>
    <scope>IDENTIFICATION</scope>
</reference>
<evidence type="ECO:0000313" key="2">
    <source>
        <dbReference type="Proteomes" id="UP000095287"/>
    </source>
</evidence>
<feature type="region of interest" description="Disordered" evidence="1">
    <location>
        <begin position="1"/>
        <end position="45"/>
    </location>
</feature>
<evidence type="ECO:0000313" key="3">
    <source>
        <dbReference type="WBParaSite" id="L893_g5476.t1"/>
    </source>
</evidence>
<feature type="compositionally biased region" description="Polar residues" evidence="1">
    <location>
        <begin position="26"/>
        <end position="37"/>
    </location>
</feature>
<name>A0A1I8AGE9_9BILA</name>
<protein>
    <submittedName>
        <fullName evidence="3">Uncharacterized protein</fullName>
    </submittedName>
</protein>
<accession>A0A1I8AGE9</accession>
<sequence>MPRGTLALTCHHQTPPLSLGVRKTALQRSSDLKSTSPQRKHQQTGNWELFCESSFLGTDYLAGADGQNALNRGTNNACGASTSHEDEKDDSEAL</sequence>
<evidence type="ECO:0000256" key="1">
    <source>
        <dbReference type="SAM" id="MobiDB-lite"/>
    </source>
</evidence>
<dbReference type="AlphaFoldDB" id="A0A1I8AGE9"/>
<dbReference type="WBParaSite" id="L893_g5476.t1">
    <property type="protein sequence ID" value="L893_g5476.t1"/>
    <property type="gene ID" value="L893_g5476"/>
</dbReference>
<keyword evidence="2" id="KW-1185">Reference proteome</keyword>
<feature type="compositionally biased region" description="Polar residues" evidence="1">
    <location>
        <begin position="72"/>
        <end position="82"/>
    </location>
</feature>
<proteinExistence type="predicted"/>
<dbReference type="Proteomes" id="UP000095287">
    <property type="component" value="Unplaced"/>
</dbReference>
<feature type="region of interest" description="Disordered" evidence="1">
    <location>
        <begin position="72"/>
        <end position="94"/>
    </location>
</feature>
<organism evidence="2 3">
    <name type="scientific">Steinernema glaseri</name>
    <dbReference type="NCBI Taxonomy" id="37863"/>
    <lineage>
        <taxon>Eukaryota</taxon>
        <taxon>Metazoa</taxon>
        <taxon>Ecdysozoa</taxon>
        <taxon>Nematoda</taxon>
        <taxon>Chromadorea</taxon>
        <taxon>Rhabditida</taxon>
        <taxon>Tylenchina</taxon>
        <taxon>Panagrolaimomorpha</taxon>
        <taxon>Strongyloidoidea</taxon>
        <taxon>Steinernematidae</taxon>
        <taxon>Steinernema</taxon>
    </lineage>
</organism>